<keyword evidence="3" id="KW-1185">Reference proteome</keyword>
<dbReference type="Pfam" id="PF03137">
    <property type="entry name" value="OATP"/>
    <property type="match status" value="1"/>
</dbReference>
<sequence>MDLMRIKFKNNVCGYNTSHSIIFWTNETATSMDERSYINSNTFHSASARYMKMISTSCGLGSWRPQWLQRFATRRISDSKSQEIAWVYSGNEISQAFFLLALPFMGIVLEPSYPTLRPNNYLCLEESSPSICSTKSPEETSMTSKWLGVCLIFFGIFLHGIGASFYNSFGIPYIDDNSAKTKSPLALSFVFAAKMGGPFFGSVFASLFLKVNEYPEKSNEMLGFDEKDDRWIGAWWLGFFIFGPILIVVAPLLILFPEQLPRSDGEKIDKESVFAVETPETASEWWDHTKSLVSRLLKNKIYIFNLCSNIAFLFGFMGFITFLPKFIKFNFRKSSSSSGLAGGASNLISSAIVADVVGILFFIGAIFIGCTSINFLPPCETDCYCTDTDYLPICSLNGAQQFLSPCFAGCTSSFVNDDGKTIYENCSCIEGNSLKVPDVSNISYSKSIGGDGIIKYCEDESCGSQFIIFMSILGLFGILGTSTRIPNLIITLRAIDPKDKSCCINSISVTP</sequence>
<protein>
    <submittedName>
        <fullName evidence="2">(salmon louse) hypothetical protein</fullName>
    </submittedName>
</protein>
<dbReference type="GO" id="GO:0015347">
    <property type="term" value="F:sodium-independent organic anion transmembrane transporter activity"/>
    <property type="evidence" value="ECO:0007669"/>
    <property type="project" value="TreeGrafter"/>
</dbReference>
<proteinExistence type="predicted"/>
<dbReference type="OrthoDB" id="5062115at2759"/>
<dbReference type="GO" id="GO:0043252">
    <property type="term" value="P:sodium-independent organic anion transport"/>
    <property type="evidence" value="ECO:0007669"/>
    <property type="project" value="TreeGrafter"/>
</dbReference>
<dbReference type="InterPro" id="IPR004156">
    <property type="entry name" value="OATP"/>
</dbReference>
<dbReference type="GO" id="GO:0016323">
    <property type="term" value="C:basolateral plasma membrane"/>
    <property type="evidence" value="ECO:0007669"/>
    <property type="project" value="TreeGrafter"/>
</dbReference>
<dbReference type="AlphaFoldDB" id="A0A7R8CN80"/>
<dbReference type="PANTHER" id="PTHR11388:SF76">
    <property type="entry name" value="SOLUTE CARRIER ORGANIC ANION TRANSPORTER FAMILY MEMBER"/>
    <property type="match status" value="1"/>
</dbReference>
<organism evidence="2 3">
    <name type="scientific">Lepeophtheirus salmonis</name>
    <name type="common">Salmon louse</name>
    <name type="synonym">Caligus salmonis</name>
    <dbReference type="NCBI Taxonomy" id="72036"/>
    <lineage>
        <taxon>Eukaryota</taxon>
        <taxon>Metazoa</taxon>
        <taxon>Ecdysozoa</taxon>
        <taxon>Arthropoda</taxon>
        <taxon>Crustacea</taxon>
        <taxon>Multicrustacea</taxon>
        <taxon>Hexanauplia</taxon>
        <taxon>Copepoda</taxon>
        <taxon>Siphonostomatoida</taxon>
        <taxon>Caligidae</taxon>
        <taxon>Lepeophtheirus</taxon>
    </lineage>
</organism>
<name>A0A7R8CN80_LEPSM</name>
<evidence type="ECO:0000313" key="3">
    <source>
        <dbReference type="Proteomes" id="UP000675881"/>
    </source>
</evidence>
<dbReference type="Proteomes" id="UP000675881">
    <property type="component" value="Chromosome 2"/>
</dbReference>
<dbReference type="SUPFAM" id="SSF103473">
    <property type="entry name" value="MFS general substrate transporter"/>
    <property type="match status" value="1"/>
</dbReference>
<evidence type="ECO:0000313" key="2">
    <source>
        <dbReference type="EMBL" id="CAF2872034.1"/>
    </source>
</evidence>
<accession>A0A7R8CN80</accession>
<evidence type="ECO:0000256" key="1">
    <source>
        <dbReference type="ARBA" id="ARBA00023157"/>
    </source>
</evidence>
<keyword evidence="1" id="KW-1015">Disulfide bond</keyword>
<dbReference type="InterPro" id="IPR036259">
    <property type="entry name" value="MFS_trans_sf"/>
</dbReference>
<dbReference type="Gene3D" id="1.20.1250.20">
    <property type="entry name" value="MFS general substrate transporter like domains"/>
    <property type="match status" value="1"/>
</dbReference>
<dbReference type="PANTHER" id="PTHR11388">
    <property type="entry name" value="ORGANIC ANION TRANSPORTER"/>
    <property type="match status" value="1"/>
</dbReference>
<gene>
    <name evidence="2" type="ORF">LSAA_6887</name>
</gene>
<reference evidence="2" key="1">
    <citation type="submission" date="2021-02" db="EMBL/GenBank/DDBJ databases">
        <authorList>
            <person name="Bekaert M."/>
        </authorList>
    </citation>
    <scope>NUCLEOTIDE SEQUENCE</scope>
    <source>
        <strain evidence="2">IoA-00</strain>
    </source>
</reference>
<dbReference type="EMBL" id="HG994581">
    <property type="protein sequence ID" value="CAF2872034.1"/>
    <property type="molecule type" value="Genomic_DNA"/>
</dbReference>